<comment type="caution">
    <text evidence="5">The sequence shown here is derived from an EMBL/GenBank/DDBJ whole genome shotgun (WGS) entry which is preliminary data.</text>
</comment>
<organism evidence="5">
    <name type="scientific">marine sediment metagenome</name>
    <dbReference type="NCBI Taxonomy" id="412755"/>
    <lineage>
        <taxon>unclassified sequences</taxon>
        <taxon>metagenomes</taxon>
        <taxon>ecological metagenomes</taxon>
    </lineage>
</organism>
<dbReference type="SUPFAM" id="SSF52096">
    <property type="entry name" value="ClpP/crotonase"/>
    <property type="match status" value="2"/>
</dbReference>
<dbReference type="InterPro" id="IPR029045">
    <property type="entry name" value="ClpP/crotonase-like_dom_sf"/>
</dbReference>
<accession>A0A0F9KLL9</accession>
<dbReference type="PROSITE" id="PS50980">
    <property type="entry name" value="COA_CT_NTER"/>
    <property type="match status" value="1"/>
</dbReference>
<dbReference type="Gene3D" id="3.90.226.10">
    <property type="entry name" value="2-enoyl-CoA Hydratase, Chain A, domain 1"/>
    <property type="match status" value="2"/>
</dbReference>
<evidence type="ECO:0000259" key="3">
    <source>
        <dbReference type="PROSITE" id="PS50980"/>
    </source>
</evidence>
<dbReference type="PANTHER" id="PTHR43842:SF2">
    <property type="entry name" value="PROPIONYL-COA CARBOXYLASE BETA CHAIN, MITOCHONDRIAL"/>
    <property type="match status" value="1"/>
</dbReference>
<dbReference type="FunFam" id="3.90.226.10:FF:000016">
    <property type="entry name" value="Propionyl-CoA carboxylase, beta subunit"/>
    <property type="match status" value="1"/>
</dbReference>
<dbReference type="PROSITE" id="PS50989">
    <property type="entry name" value="COA_CT_CTER"/>
    <property type="match status" value="1"/>
</dbReference>
<dbReference type="InterPro" id="IPR051047">
    <property type="entry name" value="AccD/PCCB"/>
</dbReference>
<dbReference type="InterPro" id="IPR011762">
    <property type="entry name" value="COA_CT_N"/>
</dbReference>
<keyword evidence="2" id="KW-0175">Coiled coil</keyword>
<dbReference type="InterPro" id="IPR034733">
    <property type="entry name" value="AcCoA_carboxyl_beta"/>
</dbReference>
<dbReference type="InterPro" id="IPR011763">
    <property type="entry name" value="COA_CT_C"/>
</dbReference>
<sequence>MAIDEKASELQRLKELAQLGGGEERIEAQHKRGKLTARERLNILLDDGTFEELDSLVTHRSVEFGLDKQKYYGDAVVTGYGKVDGRLVYVYSQDFTVFGGSLSEVVSEKICKVMDLAMKNGAPVIGINDSGGARIQEGVVALKGYGDIFLRNTLASGVVPQISVIMGPCAGGAVYSPAITDFIFMAAGTSQMYITGPDVIRAVTQEEVTHEELGGAQVHSSKSGVAHFAIEGEEDCLAEVRRLLSFLPANNMEDPPYSEPVDDPTRSCDDLASIVPADPSKPYDAHDVIYSIVDDGDLLEVHPFWATNIVVGFARMGGRPVGIVANNPVSLAGVLDVESSRKAARFVRFCDAFNVPIVTLVDVPGYLPGTSQEYGGIITHGAKLIYAYAEATVPKVTVIVRKAYGGAYDVMGSKHLRADVNLAWPSAEIAVMGPEGAVNIIFRREIEAADDAEAKRKELVDQYRQQFANPYVTASRGFIDDVIEPRDTRLKIIRALEMLQNKTDSNPPKKHGNIPL</sequence>
<feature type="coiled-coil region" evidence="2">
    <location>
        <begin position="442"/>
        <end position="469"/>
    </location>
</feature>
<dbReference type="FunFam" id="3.90.226.10:FF:000017">
    <property type="entry name" value="Propionyl-CoA carboxylase subunit beta 5"/>
    <property type="match status" value="1"/>
</dbReference>
<gene>
    <name evidence="5" type="ORF">LCGC14_1387820</name>
</gene>
<name>A0A0F9KLL9_9ZZZZ</name>
<evidence type="ECO:0000259" key="4">
    <source>
        <dbReference type="PROSITE" id="PS50989"/>
    </source>
</evidence>
<evidence type="ECO:0000256" key="1">
    <source>
        <dbReference type="ARBA" id="ARBA00006102"/>
    </source>
</evidence>
<evidence type="ECO:0000313" key="5">
    <source>
        <dbReference type="EMBL" id="KKM75676.1"/>
    </source>
</evidence>
<dbReference type="PANTHER" id="PTHR43842">
    <property type="entry name" value="PROPIONYL-COA CARBOXYLASE BETA CHAIN"/>
    <property type="match status" value="1"/>
</dbReference>
<feature type="domain" description="CoA carboxyltransferase N-terminal" evidence="3">
    <location>
        <begin position="3"/>
        <end position="259"/>
    </location>
</feature>
<dbReference type="AlphaFoldDB" id="A0A0F9KLL9"/>
<evidence type="ECO:0000256" key="2">
    <source>
        <dbReference type="SAM" id="Coils"/>
    </source>
</evidence>
<evidence type="ECO:0008006" key="6">
    <source>
        <dbReference type="Google" id="ProtNLM"/>
    </source>
</evidence>
<dbReference type="GO" id="GO:0004658">
    <property type="term" value="F:propionyl-CoA carboxylase activity"/>
    <property type="evidence" value="ECO:0007669"/>
    <property type="project" value="TreeGrafter"/>
</dbReference>
<proteinExistence type="inferred from homology"/>
<comment type="similarity">
    <text evidence="1">Belongs to the AccD/PCCB family.</text>
</comment>
<reference evidence="5" key="1">
    <citation type="journal article" date="2015" name="Nature">
        <title>Complex archaea that bridge the gap between prokaryotes and eukaryotes.</title>
        <authorList>
            <person name="Spang A."/>
            <person name="Saw J.H."/>
            <person name="Jorgensen S.L."/>
            <person name="Zaremba-Niedzwiedzka K."/>
            <person name="Martijn J."/>
            <person name="Lind A.E."/>
            <person name="van Eijk R."/>
            <person name="Schleper C."/>
            <person name="Guy L."/>
            <person name="Ettema T.J."/>
        </authorList>
    </citation>
    <scope>NUCLEOTIDE SEQUENCE</scope>
</reference>
<feature type="domain" description="CoA carboxyltransferase C-terminal" evidence="4">
    <location>
        <begin position="260"/>
        <end position="498"/>
    </location>
</feature>
<dbReference type="EMBL" id="LAZR01008934">
    <property type="protein sequence ID" value="KKM75676.1"/>
    <property type="molecule type" value="Genomic_DNA"/>
</dbReference>
<dbReference type="Pfam" id="PF01039">
    <property type="entry name" value="Carboxyl_trans"/>
    <property type="match status" value="1"/>
</dbReference>
<protein>
    <recommendedName>
        <fullName evidence="6">CoA carboxyltransferase N-terminal domain-containing protein</fullName>
    </recommendedName>
</protein>